<feature type="domain" description="Nephrocystin 3-like N-terminal" evidence="3">
    <location>
        <begin position="20"/>
        <end position="167"/>
    </location>
</feature>
<comment type="caution">
    <text evidence="4">The sequence shown here is derived from an EMBL/GenBank/DDBJ whole genome shotgun (WGS) entry which is preliminary data.</text>
</comment>
<dbReference type="OrthoDB" id="3261813at2759"/>
<evidence type="ECO:0000313" key="4">
    <source>
        <dbReference type="EMBL" id="KAJ2924389.1"/>
    </source>
</evidence>
<evidence type="ECO:0000256" key="1">
    <source>
        <dbReference type="ARBA" id="ARBA00022737"/>
    </source>
</evidence>
<dbReference type="Gene3D" id="1.25.40.10">
    <property type="entry name" value="Tetratricopeptide repeat domain"/>
    <property type="match status" value="3"/>
</dbReference>
<dbReference type="EMBL" id="JANBPK010001225">
    <property type="protein sequence ID" value="KAJ2924389.1"/>
    <property type="molecule type" value="Genomic_DNA"/>
</dbReference>
<dbReference type="Pfam" id="PF24883">
    <property type="entry name" value="NPHP3_N"/>
    <property type="match status" value="1"/>
</dbReference>
<proteinExistence type="predicted"/>
<evidence type="ECO:0000313" key="5">
    <source>
        <dbReference type="Proteomes" id="UP001140091"/>
    </source>
</evidence>
<dbReference type="SUPFAM" id="SSF48452">
    <property type="entry name" value="TPR-like"/>
    <property type="match status" value="1"/>
</dbReference>
<evidence type="ECO:0000259" key="3">
    <source>
        <dbReference type="Pfam" id="PF24883"/>
    </source>
</evidence>
<reference evidence="4" key="1">
    <citation type="submission" date="2022-06" db="EMBL/GenBank/DDBJ databases">
        <title>Genome Sequence of Candolleomyces eurysporus.</title>
        <authorList>
            <person name="Buettner E."/>
        </authorList>
    </citation>
    <scope>NUCLEOTIDE SEQUENCE</scope>
    <source>
        <strain evidence="4">VTCC 930004</strain>
    </source>
</reference>
<keyword evidence="5" id="KW-1185">Reference proteome</keyword>
<dbReference type="InterPro" id="IPR056884">
    <property type="entry name" value="NPHP3-like_N"/>
</dbReference>
<dbReference type="SUPFAM" id="SSF52540">
    <property type="entry name" value="P-loop containing nucleoside triphosphate hydrolases"/>
    <property type="match status" value="1"/>
</dbReference>
<evidence type="ECO:0000256" key="2">
    <source>
        <dbReference type="SAM" id="MobiDB-lite"/>
    </source>
</evidence>
<dbReference type="PANTHER" id="PTHR10039">
    <property type="entry name" value="AMELOGENIN"/>
    <property type="match status" value="1"/>
</dbReference>
<protein>
    <recommendedName>
        <fullName evidence="3">Nephrocystin 3-like N-terminal domain-containing protein</fullName>
    </recommendedName>
</protein>
<feature type="region of interest" description="Disordered" evidence="2">
    <location>
        <begin position="892"/>
        <end position="928"/>
    </location>
</feature>
<sequence length="947" mass="104213">MSGKRAKYLPDSRKSDVKNLLEWISSSTDLVLYIYGPAGVGKSTLAGHLSDELRSIGWLGASVFMGAFPTDTSGPETIIKTLAYELGNIHPPAIPKIVEAMNRCHATSLENHFEGYIFEPVRSLNYPQSLIIIVDAIDEWRDHPTFIKALAHLNSKSAVVKFIITSRLNLHTSRLPGLDKISVHTYPLLPVSTDIMKAYFEKYLETIPWVDGRKPSDADVDKLADLSGGLPVWASTVISLLSQPFSEFPPHEILSGILASERQVGGSEGLAELYCNALLRLFPSSEARKHFRQYLGATLVLQEPLSLADFSKLVGMPLHLVKNIHSVLSAIQTRLPHGSENKVHPASTRFHLSFLEYVQATPASTAANTLTVSAFDSHSALGLTCLETVSSLPPFLARQASSRSYSPHDIQPYAIKYWPLHVSNGTHRSHDQWLQTPQCSALHAIPTNVQPQWATLFIDMLLPEVEEAVLLEEDMTSILMKTADSLRKDGGDHWVLQVACLEVAVRVRSDSDEAWFKLGQCYYNTGNRTGSPKMYEEAALAFRHALKLRPATHPDQPSLLNNIGNALWSLYTCNGDINVLNEGISHHRNALALLPPPHPDRSTSLSNLGGALQTLFERNGDINALNEGILHHRDALALLPEPHPDRGSSLSNLGGALQTLFECNGDIDALNEGIFHHRDALALLPELHPDRPKSLSNLGGALQILFERNRDISALKEGISHHRNALALRPASHPDRPRSLSNLGGALLTLYDHSDNINALSEGICYLRDALALWPAPHPDRPSSLNNLGSALRSLYECNGDIDALSEGILHLRDALALLSAAHPHRPLPLNNLAIALSYQHEHDGEIAVLDEAIRIRRELLVLRPPGHWYHAPNVQRLAALLETRFALTGDEADREESQASQRDLANVDPLGSAMKQEGKIVHGKRTRTRTDCSCNTLTSSDPSLVL</sequence>
<keyword evidence="1" id="KW-0677">Repeat</keyword>
<dbReference type="PANTHER" id="PTHR10039:SF14">
    <property type="entry name" value="NACHT DOMAIN-CONTAINING PROTEIN"/>
    <property type="match status" value="1"/>
</dbReference>
<dbReference type="Gene3D" id="3.40.50.300">
    <property type="entry name" value="P-loop containing nucleotide triphosphate hydrolases"/>
    <property type="match status" value="1"/>
</dbReference>
<dbReference type="InterPro" id="IPR027417">
    <property type="entry name" value="P-loop_NTPase"/>
</dbReference>
<dbReference type="AlphaFoldDB" id="A0A9W8J141"/>
<name>A0A9W8J141_9AGAR</name>
<feature type="non-terminal residue" evidence="4">
    <location>
        <position position="947"/>
    </location>
</feature>
<accession>A0A9W8J141</accession>
<gene>
    <name evidence="4" type="ORF">H1R20_g12718</name>
</gene>
<dbReference type="InterPro" id="IPR011990">
    <property type="entry name" value="TPR-like_helical_dom_sf"/>
</dbReference>
<dbReference type="Proteomes" id="UP001140091">
    <property type="component" value="Unassembled WGS sequence"/>
</dbReference>
<organism evidence="4 5">
    <name type="scientific">Candolleomyces eurysporus</name>
    <dbReference type="NCBI Taxonomy" id="2828524"/>
    <lineage>
        <taxon>Eukaryota</taxon>
        <taxon>Fungi</taxon>
        <taxon>Dikarya</taxon>
        <taxon>Basidiomycota</taxon>
        <taxon>Agaricomycotina</taxon>
        <taxon>Agaricomycetes</taxon>
        <taxon>Agaricomycetidae</taxon>
        <taxon>Agaricales</taxon>
        <taxon>Agaricineae</taxon>
        <taxon>Psathyrellaceae</taxon>
        <taxon>Candolleomyces</taxon>
    </lineage>
</organism>
<dbReference type="Pfam" id="PF13374">
    <property type="entry name" value="TPR_10"/>
    <property type="match status" value="1"/>
</dbReference>